<evidence type="ECO:0000313" key="4">
    <source>
        <dbReference type="EMBL" id="SDZ61007.1"/>
    </source>
</evidence>
<accession>A0A1H3UFF1</accession>
<reference evidence="5" key="1">
    <citation type="submission" date="2016-10" db="EMBL/GenBank/DDBJ databases">
        <authorList>
            <person name="Varghese N."/>
            <person name="Submissions S."/>
        </authorList>
    </citation>
    <scope>NUCLEOTIDE SEQUENCE [LARGE SCALE GENOMIC DNA]</scope>
    <source>
        <strain evidence="5">DSM 44718</strain>
    </source>
</reference>
<dbReference type="Gene3D" id="3.90.1150.10">
    <property type="entry name" value="Aspartate Aminotransferase, domain 1"/>
    <property type="match status" value="1"/>
</dbReference>
<evidence type="ECO:0000259" key="3">
    <source>
        <dbReference type="Pfam" id="PF00266"/>
    </source>
</evidence>
<dbReference type="AlphaFoldDB" id="A0A1H3UFF1"/>
<dbReference type="GO" id="GO:0016829">
    <property type="term" value="F:lyase activity"/>
    <property type="evidence" value="ECO:0007669"/>
    <property type="project" value="UniProtKB-KW"/>
</dbReference>
<dbReference type="STRING" id="137265.SAMN05421684_7155"/>
<dbReference type="PANTHER" id="PTHR43586:SF8">
    <property type="entry name" value="CYSTEINE DESULFURASE 1, CHLOROPLASTIC"/>
    <property type="match status" value="1"/>
</dbReference>
<sequence>MITLAALPPQVALPDGRKLPFANLDYAATAPVARVALDAVEDLLPWYGSVHRGAGALSQKTSLAYERSRQTIGDFLGTRPDDEVVFTRNTTDAMNLLAHALPPGTLTVTFLGEHHAGLLPWPSVHRLPIPASPASAVASLADALRAIRARDGAARPLLVAVTAASNVTGEVWPIAELVEQAHRFGARVAVDAAQLAPHRPVDLSSWDADYVAVSGHKLYAPFGCGVLAGRADWLDQAPPYLAGGGATSGVADDAATVTWTDGPARHEAGTPNVFGAVALGAVCAALTSCDRVGWQDHEARLSTRLERRLARIPGVAVLRSFPSGSDRVGIVSFAVSGHDSGDLATWLSVEHGIGVREGLFCAHPFSRHLLSEAGRRTGLPMPATALRASVGAGTTTDDVDRLVEAVAKAA</sequence>
<dbReference type="EMBL" id="FNQB01000004">
    <property type="protein sequence ID" value="SDZ61007.1"/>
    <property type="molecule type" value="Genomic_DNA"/>
</dbReference>
<proteinExistence type="predicted"/>
<dbReference type="InterPro" id="IPR015421">
    <property type="entry name" value="PyrdxlP-dep_Trfase_major"/>
</dbReference>
<evidence type="ECO:0000313" key="5">
    <source>
        <dbReference type="Proteomes" id="UP000199632"/>
    </source>
</evidence>
<dbReference type="PANTHER" id="PTHR43586">
    <property type="entry name" value="CYSTEINE DESULFURASE"/>
    <property type="match status" value="1"/>
</dbReference>
<keyword evidence="2" id="KW-0663">Pyridoxal phosphate</keyword>
<dbReference type="Pfam" id="PF00266">
    <property type="entry name" value="Aminotran_5"/>
    <property type="match status" value="1"/>
</dbReference>
<evidence type="ECO:0000256" key="1">
    <source>
        <dbReference type="ARBA" id="ARBA00001933"/>
    </source>
</evidence>
<evidence type="ECO:0000256" key="2">
    <source>
        <dbReference type="ARBA" id="ARBA00022898"/>
    </source>
</evidence>
<dbReference type="InterPro" id="IPR000192">
    <property type="entry name" value="Aminotrans_V_dom"/>
</dbReference>
<dbReference type="InterPro" id="IPR015424">
    <property type="entry name" value="PyrdxlP-dep_Trfase"/>
</dbReference>
<gene>
    <name evidence="4" type="ORF">SAMN05421684_7155</name>
</gene>
<feature type="domain" description="Aminotransferase class V" evidence="3">
    <location>
        <begin position="23"/>
        <end position="402"/>
    </location>
</feature>
<comment type="cofactor">
    <cofactor evidence="1">
        <name>pyridoxal 5'-phosphate</name>
        <dbReference type="ChEBI" id="CHEBI:597326"/>
    </cofactor>
</comment>
<dbReference type="Proteomes" id="UP000199632">
    <property type="component" value="Unassembled WGS sequence"/>
</dbReference>
<dbReference type="SUPFAM" id="SSF53383">
    <property type="entry name" value="PLP-dependent transferases"/>
    <property type="match status" value="1"/>
</dbReference>
<keyword evidence="4" id="KW-0456">Lyase</keyword>
<protein>
    <submittedName>
        <fullName evidence="4">Selenocysteine lyase/Cysteine desulfurase</fullName>
    </submittedName>
</protein>
<dbReference type="Gene3D" id="3.40.640.10">
    <property type="entry name" value="Type I PLP-dependent aspartate aminotransferase-like (Major domain)"/>
    <property type="match status" value="1"/>
</dbReference>
<dbReference type="InterPro" id="IPR015422">
    <property type="entry name" value="PyrdxlP-dep_Trfase_small"/>
</dbReference>
<keyword evidence="5" id="KW-1185">Reference proteome</keyword>
<name>A0A1H3UFF1_9ACTN</name>
<organism evidence="4 5">
    <name type="scientific">Asanoa ishikariensis</name>
    <dbReference type="NCBI Taxonomy" id="137265"/>
    <lineage>
        <taxon>Bacteria</taxon>
        <taxon>Bacillati</taxon>
        <taxon>Actinomycetota</taxon>
        <taxon>Actinomycetes</taxon>
        <taxon>Micromonosporales</taxon>
        <taxon>Micromonosporaceae</taxon>
        <taxon>Asanoa</taxon>
    </lineage>
</organism>